<dbReference type="eggNOG" id="ENOG502SEP1">
    <property type="taxonomic scope" value="Eukaryota"/>
</dbReference>
<organism evidence="2 3">
    <name type="scientific">Fusarium pseudograminearum (strain CS3096)</name>
    <name type="common">Wheat and barley crown-rot fungus</name>
    <dbReference type="NCBI Taxonomy" id="1028729"/>
    <lineage>
        <taxon>Eukaryota</taxon>
        <taxon>Fungi</taxon>
        <taxon>Dikarya</taxon>
        <taxon>Ascomycota</taxon>
        <taxon>Pezizomycotina</taxon>
        <taxon>Sordariomycetes</taxon>
        <taxon>Hypocreomycetidae</taxon>
        <taxon>Hypocreales</taxon>
        <taxon>Nectriaceae</taxon>
        <taxon>Fusarium</taxon>
    </lineage>
</organism>
<dbReference type="KEGG" id="fpu:FPSE_10551"/>
<evidence type="ECO:0000313" key="2">
    <source>
        <dbReference type="EMBL" id="EKJ69298.1"/>
    </source>
</evidence>
<dbReference type="GeneID" id="20369168"/>
<comment type="caution">
    <text evidence="2">The sequence shown here is derived from an EMBL/GenBank/DDBJ whole genome shotgun (WGS) entry which is preliminary data.</text>
</comment>
<keyword evidence="1" id="KW-0732">Signal</keyword>
<dbReference type="OrthoDB" id="5059029at2759"/>
<dbReference type="Proteomes" id="UP000007978">
    <property type="component" value="Chromosome 4"/>
</dbReference>
<sequence length="140" mass="14949">MVIPSKALFTGIAFGLIGPGSALYDEPNQRVGYNPLVTEWNGPDSNLTATIGLVDASYVSHFDTRRQIDVTAWADVVGAGGTVVIAANSAVGIYSFITDLIKSKANSNSCSMTTGTLRRSLCRGLCLPGYHQRPRLQDDI</sequence>
<evidence type="ECO:0000256" key="1">
    <source>
        <dbReference type="SAM" id="SignalP"/>
    </source>
</evidence>
<dbReference type="RefSeq" id="XP_009261943.1">
    <property type="nucleotide sequence ID" value="XM_009263668.1"/>
</dbReference>
<name>K3VAW7_FUSPC</name>
<accession>K3VAW7</accession>
<dbReference type="EMBL" id="AFNW01000348">
    <property type="protein sequence ID" value="EKJ69298.1"/>
    <property type="molecule type" value="Genomic_DNA"/>
</dbReference>
<keyword evidence="3" id="KW-1185">Reference proteome</keyword>
<dbReference type="AlphaFoldDB" id="K3VAW7"/>
<protein>
    <submittedName>
        <fullName evidence="2">Uncharacterized protein</fullName>
    </submittedName>
</protein>
<feature type="signal peptide" evidence="1">
    <location>
        <begin position="1"/>
        <end position="22"/>
    </location>
</feature>
<evidence type="ECO:0000313" key="3">
    <source>
        <dbReference type="Proteomes" id="UP000007978"/>
    </source>
</evidence>
<feature type="chain" id="PRO_5003866646" evidence="1">
    <location>
        <begin position="23"/>
        <end position="140"/>
    </location>
</feature>
<gene>
    <name evidence="2" type="ORF">FPSE_10551</name>
</gene>
<reference evidence="2 3" key="1">
    <citation type="journal article" date="2012" name="PLoS Pathog.">
        <title>Comparative pathogenomics reveals horizontally acquired novel virulence genes in fungi infecting cereal hosts.</title>
        <authorList>
            <person name="Gardiner D.M."/>
            <person name="McDonald M.C."/>
            <person name="Covarelli L."/>
            <person name="Solomon P.S."/>
            <person name="Rusu A.G."/>
            <person name="Marshall M."/>
            <person name="Kazan K."/>
            <person name="Chakraborty S."/>
            <person name="McDonald B.A."/>
            <person name="Manners J.M."/>
        </authorList>
    </citation>
    <scope>NUCLEOTIDE SEQUENCE [LARGE SCALE GENOMIC DNA]</scope>
    <source>
        <strain evidence="2 3">CS3096</strain>
    </source>
</reference>
<dbReference type="HOGENOM" id="CLU_1835287_0_0_1"/>
<proteinExistence type="predicted"/>